<evidence type="ECO:0000313" key="1">
    <source>
        <dbReference type="EMBL" id="KAJ8503803.1"/>
    </source>
</evidence>
<dbReference type="AlphaFoldDB" id="A0AAV8RPG8"/>
<evidence type="ECO:0000313" key="2">
    <source>
        <dbReference type="Proteomes" id="UP001222027"/>
    </source>
</evidence>
<comment type="caution">
    <text evidence="1">The sequence shown here is derived from an EMBL/GenBank/DDBJ whole genome shotgun (WGS) entry which is preliminary data.</text>
</comment>
<dbReference type="EMBL" id="JAQQAF010000002">
    <property type="protein sequence ID" value="KAJ8503803.1"/>
    <property type="molecule type" value="Genomic_DNA"/>
</dbReference>
<dbReference type="Proteomes" id="UP001222027">
    <property type="component" value="Unassembled WGS sequence"/>
</dbReference>
<sequence length="106" mass="11947">MDTSFGGGKGDLSDGSHKRMLVFLDVCHQQLHALQLQLVCHQGGGLRSSSAFRSFMVLLSFYRSIDQLLNQSHKLFRLQIQVDVLCQQDETRGSCNHPQLRSLTDN</sequence>
<proteinExistence type="predicted"/>
<protein>
    <submittedName>
        <fullName evidence="1">Uncharacterized protein</fullName>
    </submittedName>
</protein>
<reference evidence="1 2" key="1">
    <citation type="submission" date="2022-12" db="EMBL/GenBank/DDBJ databases">
        <title>Chromosome-scale assembly of the Ensete ventricosum genome.</title>
        <authorList>
            <person name="Dussert Y."/>
            <person name="Stocks J."/>
            <person name="Wendawek A."/>
            <person name="Woldeyes F."/>
            <person name="Nichols R.A."/>
            <person name="Borrell J.S."/>
        </authorList>
    </citation>
    <scope>NUCLEOTIDE SEQUENCE [LARGE SCALE GENOMIC DNA]</scope>
    <source>
        <strain evidence="2">cv. Maze</strain>
        <tissue evidence="1">Seeds</tissue>
    </source>
</reference>
<accession>A0AAV8RPG8</accession>
<keyword evidence="2" id="KW-1185">Reference proteome</keyword>
<organism evidence="1 2">
    <name type="scientific">Ensete ventricosum</name>
    <name type="common">Abyssinian banana</name>
    <name type="synonym">Musa ensete</name>
    <dbReference type="NCBI Taxonomy" id="4639"/>
    <lineage>
        <taxon>Eukaryota</taxon>
        <taxon>Viridiplantae</taxon>
        <taxon>Streptophyta</taxon>
        <taxon>Embryophyta</taxon>
        <taxon>Tracheophyta</taxon>
        <taxon>Spermatophyta</taxon>
        <taxon>Magnoliopsida</taxon>
        <taxon>Liliopsida</taxon>
        <taxon>Zingiberales</taxon>
        <taxon>Musaceae</taxon>
        <taxon>Ensete</taxon>
    </lineage>
</organism>
<gene>
    <name evidence="1" type="ORF">OPV22_004689</name>
</gene>
<name>A0AAV8RPG8_ENSVE</name>